<keyword evidence="6 9" id="KW-0133">Cell shape</keyword>
<protein>
    <submittedName>
        <fullName evidence="12">Uncharacterized protein</fullName>
    </submittedName>
</protein>
<dbReference type="SUPFAM" id="SSF110997">
    <property type="entry name" value="Sporulation related repeat"/>
    <property type="match status" value="1"/>
</dbReference>
<keyword evidence="5" id="KW-0378">Hydrolase</keyword>
<dbReference type="InterPro" id="IPR036680">
    <property type="entry name" value="SPOR-like_sf"/>
</dbReference>
<dbReference type="UniPathway" id="UPA00219"/>
<feature type="active site" description="Nucleophile" evidence="9">
    <location>
        <position position="217"/>
    </location>
</feature>
<evidence type="ECO:0000256" key="9">
    <source>
        <dbReference type="PROSITE-ProRule" id="PRU01373"/>
    </source>
</evidence>
<dbReference type="PANTHER" id="PTHR30582">
    <property type="entry name" value="L,D-TRANSPEPTIDASE"/>
    <property type="match status" value="1"/>
</dbReference>
<dbReference type="AlphaFoldDB" id="A0A0S2TA02"/>
<reference evidence="12" key="1">
    <citation type="submission" date="2015-10" db="EMBL/GenBank/DDBJ databases">
        <title>Description of Candidatus Tenderia electrophaga gen. nov, sp. nov., an Uncultivated Electroautotroph from a Biocathode Enrichment.</title>
        <authorList>
            <person name="Eddie B.J."/>
            <person name="Malanoski A.P."/>
            <person name="Wang Z."/>
            <person name="Hall R.J."/>
            <person name="Oh S.D."/>
            <person name="Heiner C."/>
            <person name="Lin B."/>
            <person name="Strycharz-Glaven S.M."/>
        </authorList>
    </citation>
    <scope>NUCLEOTIDE SEQUENCE [LARGE SCALE GENOMIC DNA]</scope>
    <source>
        <strain evidence="12">NRL1</strain>
    </source>
</reference>
<evidence type="ECO:0000256" key="5">
    <source>
        <dbReference type="ARBA" id="ARBA00022801"/>
    </source>
</evidence>
<dbReference type="InterPro" id="IPR050979">
    <property type="entry name" value="LD-transpeptidase"/>
</dbReference>
<keyword evidence="7 9" id="KW-0573">Peptidoglycan synthesis</keyword>
<evidence type="ECO:0000313" key="13">
    <source>
        <dbReference type="Proteomes" id="UP000055136"/>
    </source>
</evidence>
<comment type="pathway">
    <text evidence="1 9">Cell wall biogenesis; peptidoglycan biosynthesis.</text>
</comment>
<dbReference type="GO" id="GO:0016757">
    <property type="term" value="F:glycosyltransferase activity"/>
    <property type="evidence" value="ECO:0007669"/>
    <property type="project" value="UniProtKB-KW"/>
</dbReference>
<sequence>MNNPDRHPSIALAVYLGIFLLCLATAAPAGTYPMPSAGEHLIGELTAVRASRDETLLDVALRHDVGHNAIIAANPDIDPWLPQEGAWITLPTQFILPDAPRQGIVINLPEMRLYYYPEPQAGEQARVITHPISIGSEGRNLPMGLTRIGEKRTQPSWVVPRSIREEHARDGDPLPAIVPPGPDNPLGEYAMRLGTSSYLIHGTNRPFSIGMRVSHGCIRMYPGDIETLFARVPKGTPVRIINQPFKAGWRADELYVEAHKPLQEQHLAPDSGHTTTMVAAVINTSNIILDEMSWAMAGLAAEQQQGIPTKILATRAEESLLRTVAARFPALAPGETWWLQLGAFSKVGNANMIAQRIGRLPDDISTSLVTNGRLCHLLIGPFAARDAALATGETIRSHTDVSGFPLPGTTLNGYRYCNPRI</sequence>
<dbReference type="InterPro" id="IPR018392">
    <property type="entry name" value="LysM"/>
</dbReference>
<keyword evidence="3" id="KW-0328">Glycosyltransferase</keyword>
<evidence type="ECO:0000256" key="8">
    <source>
        <dbReference type="ARBA" id="ARBA00023316"/>
    </source>
</evidence>
<dbReference type="GO" id="GO:0071555">
    <property type="term" value="P:cell wall organization"/>
    <property type="evidence" value="ECO:0007669"/>
    <property type="project" value="UniProtKB-UniRule"/>
</dbReference>
<comment type="similarity">
    <text evidence="2">Belongs to the YkuD family.</text>
</comment>
<dbReference type="PANTHER" id="PTHR30582:SF24">
    <property type="entry name" value="L,D-TRANSPEPTIDASE ERFK_SRFK-RELATED"/>
    <property type="match status" value="1"/>
</dbReference>
<dbReference type="CDD" id="cd00118">
    <property type="entry name" value="LysM"/>
    <property type="match status" value="1"/>
</dbReference>
<dbReference type="InterPro" id="IPR005490">
    <property type="entry name" value="LD_TPept_cat_dom"/>
</dbReference>
<dbReference type="GO" id="GO:0008360">
    <property type="term" value="P:regulation of cell shape"/>
    <property type="evidence" value="ECO:0007669"/>
    <property type="project" value="UniProtKB-UniRule"/>
</dbReference>
<evidence type="ECO:0000256" key="6">
    <source>
        <dbReference type="ARBA" id="ARBA00022960"/>
    </source>
</evidence>
<dbReference type="Gene3D" id="2.40.440.10">
    <property type="entry name" value="L,D-transpeptidase catalytic domain-like"/>
    <property type="match status" value="1"/>
</dbReference>
<proteinExistence type="inferred from homology"/>
<dbReference type="EMBL" id="CP013099">
    <property type="protein sequence ID" value="ALP51982.1"/>
    <property type="molecule type" value="Genomic_DNA"/>
</dbReference>
<dbReference type="Gene3D" id="3.30.70.1070">
    <property type="entry name" value="Sporulation related repeat"/>
    <property type="match status" value="1"/>
</dbReference>
<evidence type="ECO:0000259" key="10">
    <source>
        <dbReference type="PROSITE" id="PS51724"/>
    </source>
</evidence>
<dbReference type="Pfam" id="PF05036">
    <property type="entry name" value="SPOR"/>
    <property type="match status" value="1"/>
</dbReference>
<feature type="domain" description="L,D-TPase catalytic" evidence="11">
    <location>
        <begin position="102"/>
        <end position="241"/>
    </location>
</feature>
<keyword evidence="8 9" id="KW-0961">Cell wall biogenesis/degradation</keyword>
<dbReference type="PROSITE" id="PS51724">
    <property type="entry name" value="SPOR"/>
    <property type="match status" value="1"/>
</dbReference>
<dbReference type="Proteomes" id="UP000055136">
    <property type="component" value="Chromosome"/>
</dbReference>
<evidence type="ECO:0000256" key="3">
    <source>
        <dbReference type="ARBA" id="ARBA00022676"/>
    </source>
</evidence>
<dbReference type="STRING" id="1748243.Tel_01850"/>
<dbReference type="GO" id="GO:0071972">
    <property type="term" value="F:peptidoglycan L,D-transpeptidase activity"/>
    <property type="evidence" value="ECO:0007669"/>
    <property type="project" value="TreeGrafter"/>
</dbReference>
<feature type="domain" description="SPOR" evidence="10">
    <location>
        <begin position="331"/>
        <end position="408"/>
    </location>
</feature>
<feature type="active site" description="Proton donor/acceptor" evidence="9">
    <location>
        <position position="201"/>
    </location>
</feature>
<keyword evidence="13" id="KW-1185">Reference proteome</keyword>
<evidence type="ECO:0000256" key="1">
    <source>
        <dbReference type="ARBA" id="ARBA00004752"/>
    </source>
</evidence>
<dbReference type="GO" id="GO:0042834">
    <property type="term" value="F:peptidoglycan binding"/>
    <property type="evidence" value="ECO:0007669"/>
    <property type="project" value="InterPro"/>
</dbReference>
<dbReference type="SUPFAM" id="SSF141523">
    <property type="entry name" value="L,D-transpeptidase catalytic domain-like"/>
    <property type="match status" value="1"/>
</dbReference>
<dbReference type="GO" id="GO:0018104">
    <property type="term" value="P:peptidoglycan-protein cross-linking"/>
    <property type="evidence" value="ECO:0007669"/>
    <property type="project" value="TreeGrafter"/>
</dbReference>
<evidence type="ECO:0000259" key="11">
    <source>
        <dbReference type="PROSITE" id="PS52029"/>
    </source>
</evidence>
<name>A0A0S2TA02_9GAMM</name>
<evidence type="ECO:0000256" key="2">
    <source>
        <dbReference type="ARBA" id="ARBA00005992"/>
    </source>
</evidence>
<accession>A0A0S2TA02</accession>
<evidence type="ECO:0000313" key="12">
    <source>
        <dbReference type="EMBL" id="ALP51982.1"/>
    </source>
</evidence>
<dbReference type="PROSITE" id="PS52029">
    <property type="entry name" value="LD_TPASE"/>
    <property type="match status" value="1"/>
</dbReference>
<dbReference type="KEGG" id="tee:Tel_01850"/>
<evidence type="ECO:0000256" key="7">
    <source>
        <dbReference type="ARBA" id="ARBA00022984"/>
    </source>
</evidence>
<dbReference type="Pfam" id="PF03734">
    <property type="entry name" value="YkuD"/>
    <property type="match status" value="1"/>
</dbReference>
<dbReference type="InterPro" id="IPR038063">
    <property type="entry name" value="Transpep_catalytic_dom"/>
</dbReference>
<dbReference type="InterPro" id="IPR007730">
    <property type="entry name" value="SPOR-like_dom"/>
</dbReference>
<gene>
    <name evidence="12" type="ORF">Tel_01850</name>
</gene>
<evidence type="ECO:0000256" key="4">
    <source>
        <dbReference type="ARBA" id="ARBA00022679"/>
    </source>
</evidence>
<organism evidence="12 13">
    <name type="scientific">Candidatus Tenderia electrophaga</name>
    <dbReference type="NCBI Taxonomy" id="1748243"/>
    <lineage>
        <taxon>Bacteria</taxon>
        <taxon>Pseudomonadati</taxon>
        <taxon>Pseudomonadota</taxon>
        <taxon>Gammaproteobacteria</taxon>
        <taxon>Candidatus Tenderiales</taxon>
        <taxon>Candidatus Tenderiaceae</taxon>
        <taxon>Candidatus Tenderia</taxon>
    </lineage>
</organism>
<dbReference type="GO" id="GO:0005576">
    <property type="term" value="C:extracellular region"/>
    <property type="evidence" value="ECO:0007669"/>
    <property type="project" value="TreeGrafter"/>
</dbReference>
<dbReference type="CDD" id="cd16913">
    <property type="entry name" value="YkuD_like"/>
    <property type="match status" value="1"/>
</dbReference>
<keyword evidence="4" id="KW-0808">Transferase</keyword>